<dbReference type="EMBL" id="CP021455">
    <property type="protein sequence ID" value="ARU06283.1"/>
    <property type="molecule type" value="Genomic_DNA"/>
</dbReference>
<proteinExistence type="predicted"/>
<sequence>MKPTNTIVGLGAFGQSPFVGTRAPPYIIRRALPHARSLSWRQSAQRGIEDAAERNGTDSVTGLGEALGQGVAGGRVHRGVRF</sequence>
<protein>
    <submittedName>
        <fullName evidence="1">Uncharacterized protein</fullName>
    </submittedName>
</protein>
<gene>
    <name evidence="1" type="ORF">CCO03_17800</name>
</gene>
<dbReference type="KEGG" id="cser:CCO03_17800"/>
<evidence type="ECO:0000313" key="2">
    <source>
        <dbReference type="Proteomes" id="UP000196138"/>
    </source>
</evidence>
<name>A0A1Y0ERQ6_9BURK</name>
<dbReference type="AlphaFoldDB" id="A0A1Y0ERQ6"/>
<accession>A0A1Y0ERQ6</accession>
<reference evidence="1 2" key="1">
    <citation type="submission" date="2017-05" db="EMBL/GenBank/DDBJ databases">
        <authorList>
            <person name="Song R."/>
            <person name="Chenine A.L."/>
            <person name="Ruprecht R.M."/>
        </authorList>
    </citation>
    <scope>NUCLEOTIDE SEQUENCE [LARGE SCALE GENOMIC DNA]</scope>
    <source>
        <strain evidence="1 2">DSM 26136</strain>
    </source>
</reference>
<keyword evidence="2" id="KW-1185">Reference proteome</keyword>
<dbReference type="Proteomes" id="UP000196138">
    <property type="component" value="Chromosome"/>
</dbReference>
<evidence type="ECO:0000313" key="1">
    <source>
        <dbReference type="EMBL" id="ARU06283.1"/>
    </source>
</evidence>
<organism evidence="1 2">
    <name type="scientific">Comamonas serinivorans</name>
    <dbReference type="NCBI Taxonomy" id="1082851"/>
    <lineage>
        <taxon>Bacteria</taxon>
        <taxon>Pseudomonadati</taxon>
        <taxon>Pseudomonadota</taxon>
        <taxon>Betaproteobacteria</taxon>
        <taxon>Burkholderiales</taxon>
        <taxon>Comamonadaceae</taxon>
        <taxon>Comamonas</taxon>
    </lineage>
</organism>